<dbReference type="Gene3D" id="2.60.120.200">
    <property type="match status" value="1"/>
</dbReference>
<dbReference type="AlphaFoldDB" id="X0RX62"/>
<evidence type="ECO:0000313" key="1">
    <source>
        <dbReference type="EMBL" id="GAF73398.1"/>
    </source>
</evidence>
<gene>
    <name evidence="1" type="ORF">S01H1_08040</name>
</gene>
<reference evidence="1" key="1">
    <citation type="journal article" date="2014" name="Front. Microbiol.">
        <title>High frequency of phylogenetically diverse reductive dehalogenase-homologous genes in deep subseafloor sedimentary metagenomes.</title>
        <authorList>
            <person name="Kawai M."/>
            <person name="Futagami T."/>
            <person name="Toyoda A."/>
            <person name="Takaki Y."/>
            <person name="Nishi S."/>
            <person name="Hori S."/>
            <person name="Arai W."/>
            <person name="Tsubouchi T."/>
            <person name="Morono Y."/>
            <person name="Uchiyama I."/>
            <person name="Ito T."/>
            <person name="Fujiyama A."/>
            <person name="Inagaki F."/>
            <person name="Takami H."/>
        </authorList>
    </citation>
    <scope>NUCLEOTIDE SEQUENCE</scope>
    <source>
        <strain evidence="1">Expedition CK06-06</strain>
    </source>
</reference>
<protein>
    <submittedName>
        <fullName evidence="1">Uncharacterized protein</fullName>
    </submittedName>
</protein>
<name>X0RX62_9ZZZZ</name>
<organism evidence="1">
    <name type="scientific">marine sediment metagenome</name>
    <dbReference type="NCBI Taxonomy" id="412755"/>
    <lineage>
        <taxon>unclassified sequences</taxon>
        <taxon>metagenomes</taxon>
        <taxon>ecological metagenomes</taxon>
    </lineage>
</organism>
<proteinExistence type="predicted"/>
<accession>X0RX62</accession>
<dbReference type="EMBL" id="BARS01004125">
    <property type="protein sequence ID" value="GAF73398.1"/>
    <property type="molecule type" value="Genomic_DNA"/>
</dbReference>
<feature type="non-terminal residue" evidence="1">
    <location>
        <position position="1"/>
    </location>
</feature>
<sequence>RAGRVIIHGDFSDFLGCDGETPWSATVVGENGLYKGGPADVSLSAFALAEGEFASAEASASVRLEGSPPITRITRCPRGGNDGFEAGVVNQNVIPCWTVADQEGGAGSWCNQTGTTPPQGPCAGSLTSVAAPPEGLQAAMTNQSGPGSHVLYRCGVLRSQRISFELYINNEANVFFNPSSLDYGVFPNQQFRADLVTAAGMAADPFTVATADILLSLYQTRPGDPPVSGYTTVTADASAYVRQDVCLRFAEVENQFFFHAGVDDVSIDLLERGRHGTSH</sequence>
<comment type="caution">
    <text evidence="1">The sequence shown here is derived from an EMBL/GenBank/DDBJ whole genome shotgun (WGS) entry which is preliminary data.</text>
</comment>